<sequence>MATPVLRAIEWDGTPWDDPSEEQLHDLLADMSLTWRFVVVERLDLEPAGQHYMRVYLNDDLSYQVEYREGGPDRHFQALVPREHSVFAVEPVAEVLQDWAFGRPGWREALPWTPWAPVEPLR</sequence>
<comment type="caution">
    <text evidence="1">The sequence shown here is derived from an EMBL/GenBank/DDBJ whole genome shotgun (WGS) entry which is preliminary data.</text>
</comment>
<protein>
    <submittedName>
        <fullName evidence="1">Uncharacterized protein</fullName>
    </submittedName>
</protein>
<dbReference type="RefSeq" id="WP_345515485.1">
    <property type="nucleotide sequence ID" value="NZ_BAAAXD010000031.1"/>
</dbReference>
<evidence type="ECO:0000313" key="1">
    <source>
        <dbReference type="EMBL" id="MFB9575589.1"/>
    </source>
</evidence>
<keyword evidence="2" id="KW-1185">Reference proteome</keyword>
<name>A0ABV5RFC3_9ACTN</name>
<evidence type="ECO:0000313" key="2">
    <source>
        <dbReference type="Proteomes" id="UP001589710"/>
    </source>
</evidence>
<gene>
    <name evidence="1" type="ORF">ACFFTL_25760</name>
</gene>
<reference evidence="1 2" key="1">
    <citation type="submission" date="2024-09" db="EMBL/GenBank/DDBJ databases">
        <authorList>
            <person name="Sun Q."/>
            <person name="Mori K."/>
        </authorList>
    </citation>
    <scope>NUCLEOTIDE SEQUENCE [LARGE SCALE GENOMIC DNA]</scope>
    <source>
        <strain evidence="1 2">JCM 3331</strain>
    </source>
</reference>
<dbReference type="EMBL" id="JBHMCG010000112">
    <property type="protein sequence ID" value="MFB9575589.1"/>
    <property type="molecule type" value="Genomic_DNA"/>
</dbReference>
<dbReference type="Proteomes" id="UP001589710">
    <property type="component" value="Unassembled WGS sequence"/>
</dbReference>
<accession>A0ABV5RFC3</accession>
<organism evidence="1 2">
    <name type="scientific">Streptomyces yanii</name>
    <dbReference type="NCBI Taxonomy" id="78510"/>
    <lineage>
        <taxon>Bacteria</taxon>
        <taxon>Bacillati</taxon>
        <taxon>Actinomycetota</taxon>
        <taxon>Actinomycetes</taxon>
        <taxon>Kitasatosporales</taxon>
        <taxon>Streptomycetaceae</taxon>
        <taxon>Streptomyces</taxon>
    </lineage>
</organism>
<proteinExistence type="predicted"/>